<name>A0A833S0C3_PHYIN</name>
<dbReference type="EMBL" id="WSZM01000257">
    <property type="protein sequence ID" value="KAF4036942.1"/>
    <property type="molecule type" value="Genomic_DNA"/>
</dbReference>
<gene>
    <name evidence="1" type="ORF">GN244_ATG11036</name>
</gene>
<comment type="caution">
    <text evidence="1">The sequence shown here is derived from an EMBL/GenBank/DDBJ whole genome shotgun (WGS) entry which is preliminary data.</text>
</comment>
<dbReference type="Proteomes" id="UP000602510">
    <property type="component" value="Unassembled WGS sequence"/>
</dbReference>
<proteinExistence type="predicted"/>
<evidence type="ECO:0000313" key="1">
    <source>
        <dbReference type="EMBL" id="KAF4036942.1"/>
    </source>
</evidence>
<keyword evidence="2" id="KW-1185">Reference proteome</keyword>
<sequence>MRSRVTNHF</sequence>
<evidence type="ECO:0000313" key="2">
    <source>
        <dbReference type="Proteomes" id="UP000602510"/>
    </source>
</evidence>
<accession>A0A833S0C3</accession>
<organism evidence="1 2">
    <name type="scientific">Phytophthora infestans</name>
    <name type="common">Potato late blight agent</name>
    <name type="synonym">Botrytis infestans</name>
    <dbReference type="NCBI Taxonomy" id="4787"/>
    <lineage>
        <taxon>Eukaryota</taxon>
        <taxon>Sar</taxon>
        <taxon>Stramenopiles</taxon>
        <taxon>Oomycota</taxon>
        <taxon>Peronosporomycetes</taxon>
        <taxon>Peronosporales</taxon>
        <taxon>Peronosporaceae</taxon>
        <taxon>Phytophthora</taxon>
    </lineage>
</organism>
<reference evidence="1" key="1">
    <citation type="submission" date="2020-04" db="EMBL/GenBank/DDBJ databases">
        <title>Hybrid Assembly of Korean Phytophthora infestans isolates.</title>
        <authorList>
            <person name="Prokchorchik M."/>
            <person name="Lee Y."/>
            <person name="Seo J."/>
            <person name="Cho J.-H."/>
            <person name="Park Y.-E."/>
            <person name="Jang D.-C."/>
            <person name="Im J.-S."/>
            <person name="Choi J.-G."/>
            <person name="Park H.-J."/>
            <person name="Lee G.-B."/>
            <person name="Lee Y.-G."/>
            <person name="Hong S.-Y."/>
            <person name="Cho K."/>
            <person name="Sohn K.H."/>
        </authorList>
    </citation>
    <scope>NUCLEOTIDE SEQUENCE</scope>
    <source>
        <strain evidence="1">KR_1_A1</strain>
    </source>
</reference>
<protein>
    <submittedName>
        <fullName evidence="1">Uncharacterized protein</fullName>
    </submittedName>
</protein>